<protein>
    <submittedName>
        <fullName evidence="1">Uncharacterized protein</fullName>
    </submittedName>
</protein>
<comment type="caution">
    <text evidence="1">The sequence shown here is derived from an EMBL/GenBank/DDBJ whole genome shotgun (WGS) entry which is preliminary data.</text>
</comment>
<evidence type="ECO:0000313" key="1">
    <source>
        <dbReference type="EMBL" id="MYD89249.1"/>
    </source>
</evidence>
<dbReference type="EMBL" id="VXPY01000015">
    <property type="protein sequence ID" value="MYD89249.1"/>
    <property type="molecule type" value="Genomic_DNA"/>
</dbReference>
<proteinExistence type="predicted"/>
<name>A0A6B1DNF9_9CHLR</name>
<sequence>MTTENVTVEEKFAEIIRKELKARFHDEFVFEPILVQADVDLDGTPCLDAYIVFDGDQKKLDPSWTVTLPRLLWSRSEHLGYPGLPTQWFVSKSDWLEDKDGFPWTPLTCF</sequence>
<organism evidence="1">
    <name type="scientific">Caldilineaceae bacterium SB0662_bin_9</name>
    <dbReference type="NCBI Taxonomy" id="2605258"/>
    <lineage>
        <taxon>Bacteria</taxon>
        <taxon>Bacillati</taxon>
        <taxon>Chloroflexota</taxon>
        <taxon>Caldilineae</taxon>
        <taxon>Caldilineales</taxon>
        <taxon>Caldilineaceae</taxon>
    </lineage>
</organism>
<dbReference type="AlphaFoldDB" id="A0A6B1DNF9"/>
<accession>A0A6B1DNF9</accession>
<gene>
    <name evidence="1" type="ORF">F4Y08_02760</name>
</gene>
<reference evidence="1" key="1">
    <citation type="submission" date="2019-09" db="EMBL/GenBank/DDBJ databases">
        <title>Characterisation of the sponge microbiome using genome-centric metagenomics.</title>
        <authorList>
            <person name="Engelberts J.P."/>
            <person name="Robbins S.J."/>
            <person name="De Goeij J.M."/>
            <person name="Aranda M."/>
            <person name="Bell S.C."/>
            <person name="Webster N.S."/>
        </authorList>
    </citation>
    <scope>NUCLEOTIDE SEQUENCE</scope>
    <source>
        <strain evidence="1">SB0662_bin_9</strain>
    </source>
</reference>